<keyword evidence="6 11" id="KW-0812">Transmembrane</keyword>
<keyword evidence="9" id="KW-0902">Two-component regulatory system</keyword>
<feature type="domain" description="HAMP" evidence="13">
    <location>
        <begin position="182"/>
        <end position="235"/>
    </location>
</feature>
<keyword evidence="14" id="KW-0067">ATP-binding</keyword>
<dbReference type="AlphaFoldDB" id="A0AAW9RTP3"/>
<dbReference type="EMBL" id="JAZHOF010000006">
    <property type="protein sequence ID" value="MEJ8573091.1"/>
    <property type="molecule type" value="Genomic_DNA"/>
</dbReference>
<dbReference type="InterPro" id="IPR036890">
    <property type="entry name" value="HATPase_C_sf"/>
</dbReference>
<evidence type="ECO:0000256" key="11">
    <source>
        <dbReference type="SAM" id="Phobius"/>
    </source>
</evidence>
<dbReference type="InterPro" id="IPR003660">
    <property type="entry name" value="HAMP_dom"/>
</dbReference>
<evidence type="ECO:0000256" key="5">
    <source>
        <dbReference type="ARBA" id="ARBA00022679"/>
    </source>
</evidence>
<dbReference type="PROSITE" id="PS50885">
    <property type="entry name" value="HAMP"/>
    <property type="match status" value="1"/>
</dbReference>
<dbReference type="InterPro" id="IPR036097">
    <property type="entry name" value="HisK_dim/P_sf"/>
</dbReference>
<reference evidence="14 15" key="1">
    <citation type="submission" date="2024-02" db="EMBL/GenBank/DDBJ databases">
        <title>Genome analysis and characterization of Microbaculum marinisediminis sp. nov., isolated from marine sediment.</title>
        <authorList>
            <person name="Du Z.-J."/>
            <person name="Ye Y.-Q."/>
            <person name="Zhang Z.-R."/>
            <person name="Yuan S.-M."/>
            <person name="Zhang X.-Y."/>
        </authorList>
    </citation>
    <scope>NUCLEOTIDE SEQUENCE [LARGE SCALE GENOMIC DNA]</scope>
    <source>
        <strain evidence="14 15">SDUM1044001</strain>
    </source>
</reference>
<dbReference type="InterPro" id="IPR003594">
    <property type="entry name" value="HATPase_dom"/>
</dbReference>
<dbReference type="EC" id="2.7.13.3" evidence="3"/>
<dbReference type="InterPro" id="IPR005467">
    <property type="entry name" value="His_kinase_dom"/>
</dbReference>
<evidence type="ECO:0000313" key="15">
    <source>
        <dbReference type="Proteomes" id="UP001378188"/>
    </source>
</evidence>
<dbReference type="InterPro" id="IPR050428">
    <property type="entry name" value="TCS_sensor_his_kinase"/>
</dbReference>
<evidence type="ECO:0000256" key="7">
    <source>
        <dbReference type="ARBA" id="ARBA00022777"/>
    </source>
</evidence>
<dbReference type="GO" id="GO:0005524">
    <property type="term" value="F:ATP binding"/>
    <property type="evidence" value="ECO:0007669"/>
    <property type="project" value="UniProtKB-KW"/>
</dbReference>
<comment type="catalytic activity">
    <reaction evidence="1">
        <text>ATP + protein L-histidine = ADP + protein N-phospho-L-histidine.</text>
        <dbReference type="EC" id="2.7.13.3"/>
    </reaction>
</comment>
<dbReference type="SUPFAM" id="SSF158472">
    <property type="entry name" value="HAMP domain-like"/>
    <property type="match status" value="1"/>
</dbReference>
<gene>
    <name evidence="14" type="ORF">V3328_16485</name>
</gene>
<sequence>MLKLLKSTAFRLSLIYLAVFAVFAGLLIAYLSWNTWVIFSRQLNNTIEAEVQGLAEQYRIGGTLRLIQVIDKRTRNPSSSLYLVQDPQGNRLAGNVASVPPATWDADGEDELRVTYDRFDESGATRHEAVVQVFLLPGGFRLLVGRDIEERQRLQDIIWRATLLAAVLMIVLGVGGGYYVSRRILARIDAVAETSRSIMAGDLSQRMSLSGSGDEFDRLAASLNEMLERIERLMHGLKEVSDNIAHDLKTPLTRLRGRVEAALRAEPTEVGYREALETTIEESDRLIAVFNGLLMIARAEAGASGASFATVDLAEAARDVVDLYEPVAEDAGLTLEVDAPEDVSIEGNRELIGQAIANLVDNALKYGRPDPEAPDSEGRGVTVAVRRVGPRAEIAVCDAGPGIPPAARGKVVERFARLEESRSAPGAGLGLALVAAVARLHDGTLLFEDNGPGLKAILDLPANGAKPAAS</sequence>
<comment type="subcellular location">
    <subcellularLocation>
        <location evidence="2">Membrane</location>
    </subcellularLocation>
</comment>
<keyword evidence="7" id="KW-0418">Kinase</keyword>
<evidence type="ECO:0000256" key="3">
    <source>
        <dbReference type="ARBA" id="ARBA00012438"/>
    </source>
</evidence>
<protein>
    <recommendedName>
        <fullName evidence="3">histidine kinase</fullName>
        <ecNumber evidence="3">2.7.13.3</ecNumber>
    </recommendedName>
</protein>
<evidence type="ECO:0000256" key="8">
    <source>
        <dbReference type="ARBA" id="ARBA00022989"/>
    </source>
</evidence>
<feature type="transmembrane region" description="Helical" evidence="11">
    <location>
        <begin position="12"/>
        <end position="33"/>
    </location>
</feature>
<dbReference type="Pfam" id="PF00512">
    <property type="entry name" value="HisKA"/>
    <property type="match status" value="1"/>
</dbReference>
<name>A0AAW9RTP3_9HYPH</name>
<dbReference type="Gene3D" id="1.10.287.130">
    <property type="match status" value="1"/>
</dbReference>
<accession>A0AAW9RTP3</accession>
<dbReference type="InterPro" id="IPR004358">
    <property type="entry name" value="Sig_transdc_His_kin-like_C"/>
</dbReference>
<evidence type="ECO:0000259" key="12">
    <source>
        <dbReference type="PROSITE" id="PS50109"/>
    </source>
</evidence>
<dbReference type="CDD" id="cd06225">
    <property type="entry name" value="HAMP"/>
    <property type="match status" value="1"/>
</dbReference>
<keyword evidence="8 11" id="KW-1133">Transmembrane helix</keyword>
<dbReference type="SMART" id="SM00387">
    <property type="entry name" value="HATPase_c"/>
    <property type="match status" value="1"/>
</dbReference>
<dbReference type="SUPFAM" id="SSF47384">
    <property type="entry name" value="Homodimeric domain of signal transducing histidine kinase"/>
    <property type="match status" value="1"/>
</dbReference>
<feature type="transmembrane region" description="Helical" evidence="11">
    <location>
        <begin position="157"/>
        <end position="180"/>
    </location>
</feature>
<dbReference type="CDD" id="cd00082">
    <property type="entry name" value="HisKA"/>
    <property type="match status" value="1"/>
</dbReference>
<dbReference type="CDD" id="cd00075">
    <property type="entry name" value="HATPase"/>
    <property type="match status" value="1"/>
</dbReference>
<feature type="domain" description="Histidine kinase" evidence="12">
    <location>
        <begin position="243"/>
        <end position="464"/>
    </location>
</feature>
<keyword evidence="14" id="KW-0547">Nucleotide-binding</keyword>
<evidence type="ECO:0000256" key="2">
    <source>
        <dbReference type="ARBA" id="ARBA00004370"/>
    </source>
</evidence>
<evidence type="ECO:0000256" key="1">
    <source>
        <dbReference type="ARBA" id="ARBA00000085"/>
    </source>
</evidence>
<dbReference type="RefSeq" id="WP_340330781.1">
    <property type="nucleotide sequence ID" value="NZ_JAZHOF010000006.1"/>
</dbReference>
<organism evidence="14 15">
    <name type="scientific">Microbaculum marinum</name>
    <dbReference type="NCBI Taxonomy" id="1764581"/>
    <lineage>
        <taxon>Bacteria</taxon>
        <taxon>Pseudomonadati</taxon>
        <taxon>Pseudomonadota</taxon>
        <taxon>Alphaproteobacteria</taxon>
        <taxon>Hyphomicrobiales</taxon>
        <taxon>Tepidamorphaceae</taxon>
        <taxon>Microbaculum</taxon>
    </lineage>
</organism>
<dbReference type="PROSITE" id="PS50109">
    <property type="entry name" value="HIS_KIN"/>
    <property type="match status" value="1"/>
</dbReference>
<evidence type="ECO:0000256" key="4">
    <source>
        <dbReference type="ARBA" id="ARBA00022553"/>
    </source>
</evidence>
<dbReference type="Gene3D" id="6.10.340.10">
    <property type="match status" value="1"/>
</dbReference>
<proteinExistence type="predicted"/>
<dbReference type="GO" id="GO:0005886">
    <property type="term" value="C:plasma membrane"/>
    <property type="evidence" value="ECO:0007669"/>
    <property type="project" value="TreeGrafter"/>
</dbReference>
<evidence type="ECO:0000256" key="10">
    <source>
        <dbReference type="ARBA" id="ARBA00023136"/>
    </source>
</evidence>
<dbReference type="Pfam" id="PF02518">
    <property type="entry name" value="HATPase_c"/>
    <property type="match status" value="1"/>
</dbReference>
<evidence type="ECO:0000313" key="14">
    <source>
        <dbReference type="EMBL" id="MEJ8573091.1"/>
    </source>
</evidence>
<dbReference type="SMART" id="SM00388">
    <property type="entry name" value="HisKA"/>
    <property type="match status" value="1"/>
</dbReference>
<dbReference type="PANTHER" id="PTHR45436:SF8">
    <property type="entry name" value="HISTIDINE KINASE"/>
    <property type="match status" value="1"/>
</dbReference>
<dbReference type="SUPFAM" id="SSF55874">
    <property type="entry name" value="ATPase domain of HSP90 chaperone/DNA topoisomerase II/histidine kinase"/>
    <property type="match status" value="1"/>
</dbReference>
<dbReference type="Gene3D" id="3.30.565.10">
    <property type="entry name" value="Histidine kinase-like ATPase, C-terminal domain"/>
    <property type="match status" value="1"/>
</dbReference>
<evidence type="ECO:0000259" key="13">
    <source>
        <dbReference type="PROSITE" id="PS50885"/>
    </source>
</evidence>
<dbReference type="PANTHER" id="PTHR45436">
    <property type="entry name" value="SENSOR HISTIDINE KINASE YKOH"/>
    <property type="match status" value="1"/>
</dbReference>
<keyword evidence="4" id="KW-0597">Phosphoprotein</keyword>
<dbReference type="Pfam" id="PF00672">
    <property type="entry name" value="HAMP"/>
    <property type="match status" value="1"/>
</dbReference>
<dbReference type="InterPro" id="IPR003661">
    <property type="entry name" value="HisK_dim/P_dom"/>
</dbReference>
<keyword evidence="15" id="KW-1185">Reference proteome</keyword>
<dbReference type="Proteomes" id="UP001378188">
    <property type="component" value="Unassembled WGS sequence"/>
</dbReference>
<dbReference type="PRINTS" id="PR00344">
    <property type="entry name" value="BCTRLSENSOR"/>
</dbReference>
<dbReference type="SMART" id="SM00304">
    <property type="entry name" value="HAMP"/>
    <property type="match status" value="1"/>
</dbReference>
<evidence type="ECO:0000256" key="6">
    <source>
        <dbReference type="ARBA" id="ARBA00022692"/>
    </source>
</evidence>
<dbReference type="GO" id="GO:0000155">
    <property type="term" value="F:phosphorelay sensor kinase activity"/>
    <property type="evidence" value="ECO:0007669"/>
    <property type="project" value="InterPro"/>
</dbReference>
<comment type="caution">
    <text evidence="14">The sequence shown here is derived from an EMBL/GenBank/DDBJ whole genome shotgun (WGS) entry which is preliminary data.</text>
</comment>
<evidence type="ECO:0000256" key="9">
    <source>
        <dbReference type="ARBA" id="ARBA00023012"/>
    </source>
</evidence>
<keyword evidence="10 11" id="KW-0472">Membrane</keyword>
<keyword evidence="5" id="KW-0808">Transferase</keyword>